<dbReference type="EMBL" id="AKHW03003332">
    <property type="protein sequence ID" value="KYO34802.1"/>
    <property type="molecule type" value="Genomic_DNA"/>
</dbReference>
<sequence>MKSMEVFPGTTHSGLDCHMILNPGSGSGQTAHISPLACLMLKTSVIRMIKTEFVSISKVGQLYLKAVKKLTSAFVRREMNSRDTLMTKSWNSSLDQSGM</sequence>
<protein>
    <submittedName>
        <fullName evidence="1">Uncharacterized protein</fullName>
    </submittedName>
</protein>
<reference evidence="1 2" key="1">
    <citation type="journal article" date="2012" name="Genome Biol.">
        <title>Sequencing three crocodilian genomes to illuminate the evolution of archosaurs and amniotes.</title>
        <authorList>
            <person name="St John J.A."/>
            <person name="Braun E.L."/>
            <person name="Isberg S.R."/>
            <person name="Miles L.G."/>
            <person name="Chong A.Y."/>
            <person name="Gongora J."/>
            <person name="Dalzell P."/>
            <person name="Moran C."/>
            <person name="Bed'hom B."/>
            <person name="Abzhanov A."/>
            <person name="Burgess S.C."/>
            <person name="Cooksey A.M."/>
            <person name="Castoe T.A."/>
            <person name="Crawford N.G."/>
            <person name="Densmore L.D."/>
            <person name="Drew J.C."/>
            <person name="Edwards S.V."/>
            <person name="Faircloth B.C."/>
            <person name="Fujita M.K."/>
            <person name="Greenwold M.J."/>
            <person name="Hoffmann F.G."/>
            <person name="Howard J.M."/>
            <person name="Iguchi T."/>
            <person name="Janes D.E."/>
            <person name="Khan S.Y."/>
            <person name="Kohno S."/>
            <person name="de Koning A.J."/>
            <person name="Lance S.L."/>
            <person name="McCarthy F.M."/>
            <person name="McCormack J.E."/>
            <person name="Merchant M.E."/>
            <person name="Peterson D.G."/>
            <person name="Pollock D.D."/>
            <person name="Pourmand N."/>
            <person name="Raney B.J."/>
            <person name="Roessler K.A."/>
            <person name="Sanford J.R."/>
            <person name="Sawyer R.H."/>
            <person name="Schmidt C.J."/>
            <person name="Triplett E.W."/>
            <person name="Tuberville T.D."/>
            <person name="Venegas-Anaya M."/>
            <person name="Howard J.T."/>
            <person name="Jarvis E.D."/>
            <person name="Guillette L.J.Jr."/>
            <person name="Glenn T.C."/>
            <person name="Green R.E."/>
            <person name="Ray D.A."/>
        </authorList>
    </citation>
    <scope>NUCLEOTIDE SEQUENCE [LARGE SCALE GENOMIC DNA]</scope>
    <source>
        <strain evidence="1">KSC_2009_1</strain>
    </source>
</reference>
<gene>
    <name evidence="1" type="ORF">Y1Q_0010540</name>
</gene>
<comment type="caution">
    <text evidence="1">The sequence shown here is derived from an EMBL/GenBank/DDBJ whole genome shotgun (WGS) entry which is preliminary data.</text>
</comment>
<dbReference type="Proteomes" id="UP000050525">
    <property type="component" value="Unassembled WGS sequence"/>
</dbReference>
<name>A0A151NDC7_ALLMI</name>
<evidence type="ECO:0000313" key="1">
    <source>
        <dbReference type="EMBL" id="KYO34802.1"/>
    </source>
</evidence>
<keyword evidence="2" id="KW-1185">Reference proteome</keyword>
<accession>A0A151NDC7</accession>
<organism evidence="1 2">
    <name type="scientific">Alligator mississippiensis</name>
    <name type="common">American alligator</name>
    <dbReference type="NCBI Taxonomy" id="8496"/>
    <lineage>
        <taxon>Eukaryota</taxon>
        <taxon>Metazoa</taxon>
        <taxon>Chordata</taxon>
        <taxon>Craniata</taxon>
        <taxon>Vertebrata</taxon>
        <taxon>Euteleostomi</taxon>
        <taxon>Archelosauria</taxon>
        <taxon>Archosauria</taxon>
        <taxon>Crocodylia</taxon>
        <taxon>Alligatoridae</taxon>
        <taxon>Alligatorinae</taxon>
        <taxon>Alligator</taxon>
    </lineage>
</organism>
<evidence type="ECO:0000313" key="2">
    <source>
        <dbReference type="Proteomes" id="UP000050525"/>
    </source>
</evidence>
<dbReference type="AlphaFoldDB" id="A0A151NDC7"/>
<proteinExistence type="predicted"/>